<evidence type="ECO:0000256" key="1">
    <source>
        <dbReference type="SAM" id="MobiDB-lite"/>
    </source>
</evidence>
<dbReference type="AlphaFoldDB" id="A0A6A6DGL5"/>
<name>A0A6A6DGL5_9PEZI</name>
<feature type="region of interest" description="Disordered" evidence="1">
    <location>
        <begin position="1"/>
        <end position="70"/>
    </location>
</feature>
<protein>
    <submittedName>
        <fullName evidence="2">Uncharacterized protein</fullName>
    </submittedName>
</protein>
<dbReference type="EMBL" id="ML994686">
    <property type="protein sequence ID" value="KAF2177588.1"/>
    <property type="molecule type" value="Genomic_DNA"/>
</dbReference>
<evidence type="ECO:0000313" key="3">
    <source>
        <dbReference type="Proteomes" id="UP000800200"/>
    </source>
</evidence>
<keyword evidence="3" id="KW-1185">Reference proteome</keyword>
<dbReference type="Proteomes" id="UP000800200">
    <property type="component" value="Unassembled WGS sequence"/>
</dbReference>
<evidence type="ECO:0000313" key="2">
    <source>
        <dbReference type="EMBL" id="KAF2177588.1"/>
    </source>
</evidence>
<accession>A0A6A6DGL5</accession>
<proteinExistence type="predicted"/>
<feature type="compositionally biased region" description="Polar residues" evidence="1">
    <location>
        <begin position="1"/>
        <end position="20"/>
    </location>
</feature>
<sequence>MPGPYSSPTIRNGEMTPTLNAHSVSSAALHASAPVVESSPPGSPFTGPRTSLLLFPPPPPPKRTSLNSSS</sequence>
<organism evidence="2 3">
    <name type="scientific">Zopfia rhizophila CBS 207.26</name>
    <dbReference type="NCBI Taxonomy" id="1314779"/>
    <lineage>
        <taxon>Eukaryota</taxon>
        <taxon>Fungi</taxon>
        <taxon>Dikarya</taxon>
        <taxon>Ascomycota</taxon>
        <taxon>Pezizomycotina</taxon>
        <taxon>Dothideomycetes</taxon>
        <taxon>Dothideomycetes incertae sedis</taxon>
        <taxon>Zopfiaceae</taxon>
        <taxon>Zopfia</taxon>
    </lineage>
</organism>
<reference evidence="2" key="1">
    <citation type="journal article" date="2020" name="Stud. Mycol.">
        <title>101 Dothideomycetes genomes: a test case for predicting lifestyles and emergence of pathogens.</title>
        <authorList>
            <person name="Haridas S."/>
            <person name="Albert R."/>
            <person name="Binder M."/>
            <person name="Bloem J."/>
            <person name="Labutti K."/>
            <person name="Salamov A."/>
            <person name="Andreopoulos B."/>
            <person name="Baker S."/>
            <person name="Barry K."/>
            <person name="Bills G."/>
            <person name="Bluhm B."/>
            <person name="Cannon C."/>
            <person name="Castanera R."/>
            <person name="Culley D."/>
            <person name="Daum C."/>
            <person name="Ezra D."/>
            <person name="Gonzalez J."/>
            <person name="Henrissat B."/>
            <person name="Kuo A."/>
            <person name="Liang C."/>
            <person name="Lipzen A."/>
            <person name="Lutzoni F."/>
            <person name="Magnuson J."/>
            <person name="Mondo S."/>
            <person name="Nolan M."/>
            <person name="Ohm R."/>
            <person name="Pangilinan J."/>
            <person name="Park H.-J."/>
            <person name="Ramirez L."/>
            <person name="Alfaro M."/>
            <person name="Sun H."/>
            <person name="Tritt A."/>
            <person name="Yoshinaga Y."/>
            <person name="Zwiers L.-H."/>
            <person name="Turgeon B."/>
            <person name="Goodwin S."/>
            <person name="Spatafora J."/>
            <person name="Crous P."/>
            <person name="Grigoriev I."/>
        </authorList>
    </citation>
    <scope>NUCLEOTIDE SEQUENCE</scope>
    <source>
        <strain evidence="2">CBS 207.26</strain>
    </source>
</reference>
<gene>
    <name evidence="2" type="ORF">K469DRAFT_807203</name>
</gene>
<feature type="compositionally biased region" description="Low complexity" evidence="1">
    <location>
        <begin position="21"/>
        <end position="33"/>
    </location>
</feature>